<proteinExistence type="predicted"/>
<comment type="caution">
    <text evidence="2">The sequence shown here is derived from an EMBL/GenBank/DDBJ whole genome shotgun (WGS) entry which is preliminary data.</text>
</comment>
<sequence length="848" mass="93853">MFESNHGWLQGSAAGEVADVSQLGASDGNLCALRKENITWLPMTLQTKLCLNKPRDELLSIHSVLPSDVFLWLLELRHCTHLYDSVDYSESAIYDDKLLYTFRKSVEYLRVESSFQGAYLQDDKIMRVPLNDKVHIAAYVGMVPGSCRGSQISDEQQISLQNSSLNSDLVENKCIGKSVEQQLQTGISKTACTNNENISQNINNSSVLEGGKNIGQLMWKANPVYRGAPTVLWESETNTLVVSGGDVKLRKLSEEGAAMLDNVMDGVSAVQDVDRCSLSNPQHCGVGNFPVDNDQVDEAAEQYDNINIYYEPTGDVFGAVPRVYKNKTKGIKNVILQNEGDSIRGIYCIQESTLDTVESLINCGEIQECDDALVLNENICLHQCGKLTRDNLSENGSLHELSFDKGKYVPLCEDINKSVNDVSGVTNNCVKTESSFNSVCNVGIKLSNKPIVDNVLSQNCEVILKHFQDIVVGLESMDGICHLKEISTSQEDSDINSIFVEVENLADEVLEEFDSQSKIAKELPPKKSHVVSCTSSDLSDDVFLNSAGSEYTDSESNFAPEPTTPCSTRQLDINSIFDNGIMPPVRPERKKLKVKLRKTQHADEKCANRSQCEIDQNNSKLHSDENILSVNASSSPVTAEQFSIHNSEDLLLLQKVSLSSKEKRSLQTLSLYEDADNCCGGNGEGHMCNIVPLSPACGRNENLEVGYEFCPFQNLDFPDKLWLGSNDTDMFDQLKPELSSDECCSTHFENKDFCELLNVCVPQVKSISSSQFPREDTDDIRAEILSALHPVNKIPGNQGEDDVPEEGYFSVDSRGRSRKGSGSSDIAAWKLELQKSVLSWFDDESENE</sequence>
<dbReference type="EMBL" id="JARBHB010000004">
    <property type="protein sequence ID" value="KAJ8886237.1"/>
    <property type="molecule type" value="Genomic_DNA"/>
</dbReference>
<organism evidence="2 3">
    <name type="scientific">Dryococelus australis</name>
    <dbReference type="NCBI Taxonomy" id="614101"/>
    <lineage>
        <taxon>Eukaryota</taxon>
        <taxon>Metazoa</taxon>
        <taxon>Ecdysozoa</taxon>
        <taxon>Arthropoda</taxon>
        <taxon>Hexapoda</taxon>
        <taxon>Insecta</taxon>
        <taxon>Pterygota</taxon>
        <taxon>Neoptera</taxon>
        <taxon>Polyneoptera</taxon>
        <taxon>Phasmatodea</taxon>
        <taxon>Verophasmatodea</taxon>
        <taxon>Anareolatae</taxon>
        <taxon>Phasmatidae</taxon>
        <taxon>Eurycanthinae</taxon>
        <taxon>Dryococelus</taxon>
    </lineage>
</organism>
<feature type="non-terminal residue" evidence="2">
    <location>
        <position position="848"/>
    </location>
</feature>
<evidence type="ECO:0000313" key="2">
    <source>
        <dbReference type="EMBL" id="KAJ8886237.1"/>
    </source>
</evidence>
<dbReference type="Proteomes" id="UP001159363">
    <property type="component" value="Chromosome X"/>
</dbReference>
<feature type="region of interest" description="Disordered" evidence="1">
    <location>
        <begin position="791"/>
        <end position="824"/>
    </location>
</feature>
<keyword evidence="3" id="KW-1185">Reference proteome</keyword>
<accession>A0ABQ9HPT6</accession>
<evidence type="ECO:0000256" key="1">
    <source>
        <dbReference type="SAM" id="MobiDB-lite"/>
    </source>
</evidence>
<name>A0ABQ9HPT6_9NEOP</name>
<evidence type="ECO:0000313" key="3">
    <source>
        <dbReference type="Proteomes" id="UP001159363"/>
    </source>
</evidence>
<gene>
    <name evidence="2" type="ORF">PR048_012446</name>
</gene>
<protein>
    <submittedName>
        <fullName evidence="2">Uncharacterized protein</fullName>
    </submittedName>
</protein>
<reference evidence="2 3" key="1">
    <citation type="submission" date="2023-02" db="EMBL/GenBank/DDBJ databases">
        <title>LHISI_Scaffold_Assembly.</title>
        <authorList>
            <person name="Stuart O.P."/>
            <person name="Cleave R."/>
            <person name="Magrath M.J.L."/>
            <person name="Mikheyev A.S."/>
        </authorList>
    </citation>
    <scope>NUCLEOTIDE SEQUENCE [LARGE SCALE GENOMIC DNA]</scope>
    <source>
        <strain evidence="2">Daus_M_001</strain>
        <tissue evidence="2">Leg muscle</tissue>
    </source>
</reference>